<dbReference type="AlphaFoldDB" id="A0A1G9UBZ9"/>
<organism evidence="3 4">
    <name type="scientific">Sediminibacillus halophilus</name>
    <dbReference type="NCBI Taxonomy" id="482461"/>
    <lineage>
        <taxon>Bacteria</taxon>
        <taxon>Bacillati</taxon>
        <taxon>Bacillota</taxon>
        <taxon>Bacilli</taxon>
        <taxon>Bacillales</taxon>
        <taxon>Bacillaceae</taxon>
        <taxon>Sediminibacillus</taxon>
    </lineage>
</organism>
<dbReference type="EMBL" id="FNHF01000003">
    <property type="protein sequence ID" value="SDM57481.1"/>
    <property type="molecule type" value="Genomic_DNA"/>
</dbReference>
<gene>
    <name evidence="3" type="ORF">SAMN05216244_2957</name>
</gene>
<dbReference type="PANTHER" id="PTHR36432">
    <property type="match status" value="1"/>
</dbReference>
<protein>
    <submittedName>
        <fullName evidence="3">Transcriptional pleiotropic regulator of transition state genes</fullName>
    </submittedName>
</protein>
<proteinExistence type="predicted"/>
<evidence type="ECO:0000313" key="3">
    <source>
        <dbReference type="EMBL" id="SDM57481.1"/>
    </source>
</evidence>
<sequence length="93" mass="10555">MKSTGVVRKLDQLGRIVIPMEVRRNLEIEEKDPVEIFVDEDKIVLQKYKPSKQCMITGEISEDNIVLPSGIVVSPEGMEVLQEQIEENFPAKS</sequence>
<dbReference type="RefSeq" id="WP_074600016.1">
    <property type="nucleotide sequence ID" value="NZ_FNHF01000003.1"/>
</dbReference>
<name>A0A1G9UBZ9_9BACI</name>
<dbReference type="Proteomes" id="UP000182347">
    <property type="component" value="Unassembled WGS sequence"/>
</dbReference>
<dbReference type="InterPro" id="IPR052731">
    <property type="entry name" value="B_subtilis_Trans_State_Reg"/>
</dbReference>
<dbReference type="PANTHER" id="PTHR36432:SF4">
    <property type="entry name" value="TRANSITION STATE REGULATOR ABH-RELATED"/>
    <property type="match status" value="1"/>
</dbReference>
<feature type="domain" description="SpoVT-AbrB" evidence="2">
    <location>
        <begin position="5"/>
        <end position="50"/>
    </location>
</feature>
<dbReference type="InterPro" id="IPR007159">
    <property type="entry name" value="SpoVT-AbrB_dom"/>
</dbReference>
<dbReference type="SMART" id="SM00966">
    <property type="entry name" value="SpoVT_AbrB"/>
    <property type="match status" value="1"/>
</dbReference>
<accession>A0A1G9UBZ9</accession>
<dbReference type="PROSITE" id="PS51740">
    <property type="entry name" value="SPOVT_ABRB"/>
    <property type="match status" value="1"/>
</dbReference>
<keyword evidence="1" id="KW-0238">DNA-binding</keyword>
<evidence type="ECO:0000256" key="1">
    <source>
        <dbReference type="PROSITE-ProRule" id="PRU01076"/>
    </source>
</evidence>
<dbReference type="Pfam" id="PF18277">
    <property type="entry name" value="AbrB_C"/>
    <property type="match status" value="1"/>
</dbReference>
<keyword evidence="4" id="KW-1185">Reference proteome</keyword>
<dbReference type="InterPro" id="IPR037914">
    <property type="entry name" value="SpoVT-AbrB_sf"/>
</dbReference>
<dbReference type="Pfam" id="PF04014">
    <property type="entry name" value="MazE_antitoxin"/>
    <property type="match status" value="1"/>
</dbReference>
<dbReference type="STRING" id="482461.SAMN05216244_2957"/>
<evidence type="ECO:0000259" key="2">
    <source>
        <dbReference type="PROSITE" id="PS51740"/>
    </source>
</evidence>
<evidence type="ECO:0000313" key="4">
    <source>
        <dbReference type="Proteomes" id="UP000182347"/>
    </source>
</evidence>
<reference evidence="4" key="1">
    <citation type="submission" date="2016-10" db="EMBL/GenBank/DDBJ databases">
        <authorList>
            <person name="Varghese N."/>
            <person name="Submissions S."/>
        </authorList>
    </citation>
    <scope>NUCLEOTIDE SEQUENCE [LARGE SCALE GENOMIC DNA]</scope>
    <source>
        <strain evidence="4">CGMCC 1.6199</strain>
    </source>
</reference>
<dbReference type="GO" id="GO:0003677">
    <property type="term" value="F:DNA binding"/>
    <property type="evidence" value="ECO:0007669"/>
    <property type="project" value="UniProtKB-UniRule"/>
</dbReference>
<dbReference type="Gene3D" id="2.10.260.10">
    <property type="match status" value="1"/>
</dbReference>
<dbReference type="InterPro" id="IPR040678">
    <property type="entry name" value="AbrB_C"/>
</dbReference>
<dbReference type="OrthoDB" id="9782993at2"/>
<dbReference type="NCBIfam" id="TIGR01439">
    <property type="entry name" value="lp_hng_hel_AbrB"/>
    <property type="match status" value="1"/>
</dbReference>
<dbReference type="SUPFAM" id="SSF89447">
    <property type="entry name" value="AbrB/MazE/MraZ-like"/>
    <property type="match status" value="1"/>
</dbReference>